<dbReference type="Proteomes" id="UP001312865">
    <property type="component" value="Unassembled WGS sequence"/>
</dbReference>
<organism evidence="1 2">
    <name type="scientific">Bacillus spongiae</name>
    <dbReference type="NCBI Taxonomy" id="2683610"/>
    <lineage>
        <taxon>Bacteria</taxon>
        <taxon>Bacillati</taxon>
        <taxon>Bacillota</taxon>
        <taxon>Bacilli</taxon>
        <taxon>Bacillales</taxon>
        <taxon>Bacillaceae</taxon>
        <taxon>Bacillus</taxon>
    </lineage>
</organism>
<comment type="caution">
    <text evidence="1">The sequence shown here is derived from an EMBL/GenBank/DDBJ whole genome shotgun (WGS) entry which is preliminary data.</text>
</comment>
<sequence length="105" mass="12480">MKEDFFKWMTDKKSFLSKYGIDTEKLTYKEESKNDYSCVIVHHYNPNKCLGHIEMFGVNMVFFEVIDFNSGERLAIEHTEFDYENDFNVLFESYFTALISGEKVD</sequence>
<protein>
    <recommendedName>
        <fullName evidence="3">Phage protein</fullName>
    </recommendedName>
</protein>
<gene>
    <name evidence="1" type="ORF">WAK64_13405</name>
</gene>
<accession>A0ABU8HFU8</accession>
<evidence type="ECO:0000313" key="1">
    <source>
        <dbReference type="EMBL" id="MEI5908051.1"/>
    </source>
</evidence>
<keyword evidence="2" id="KW-1185">Reference proteome</keyword>
<evidence type="ECO:0008006" key="3">
    <source>
        <dbReference type="Google" id="ProtNLM"/>
    </source>
</evidence>
<proteinExistence type="predicted"/>
<dbReference type="RefSeq" id="WP_336587490.1">
    <property type="nucleotide sequence ID" value="NZ_JBBAXC010000010.1"/>
</dbReference>
<reference evidence="1 2" key="1">
    <citation type="journal article" date="2018" name="J. Microbiol.">
        <title>Bacillus spongiae sp. nov., isolated from sponge of Jeju Island.</title>
        <authorList>
            <person name="Lee G.E."/>
            <person name="Im W.T."/>
            <person name="Park J.S."/>
        </authorList>
    </citation>
    <scope>NUCLEOTIDE SEQUENCE [LARGE SCALE GENOMIC DNA]</scope>
    <source>
        <strain evidence="1 2">135PIL107-10</strain>
    </source>
</reference>
<dbReference type="EMBL" id="JBBAXC010000010">
    <property type="protein sequence ID" value="MEI5908051.1"/>
    <property type="molecule type" value="Genomic_DNA"/>
</dbReference>
<evidence type="ECO:0000313" key="2">
    <source>
        <dbReference type="Proteomes" id="UP001312865"/>
    </source>
</evidence>
<name>A0ABU8HFU8_9BACI</name>